<evidence type="ECO:0000256" key="7">
    <source>
        <dbReference type="RuleBase" id="RU365068"/>
    </source>
</evidence>
<feature type="region of interest" description="Disordered" evidence="8">
    <location>
        <begin position="62"/>
        <end position="86"/>
    </location>
</feature>
<dbReference type="SMART" id="SM00487">
    <property type="entry name" value="DEXDc"/>
    <property type="match status" value="1"/>
</dbReference>
<dbReference type="GO" id="GO:0016887">
    <property type="term" value="F:ATP hydrolysis activity"/>
    <property type="evidence" value="ECO:0007669"/>
    <property type="project" value="RHEA"/>
</dbReference>
<dbReference type="VEuPathDB" id="VectorBase:AFUN2_011081"/>
<feature type="domain" description="Helicase C-terminal" evidence="10">
    <location>
        <begin position="411"/>
        <end position="600"/>
    </location>
</feature>
<dbReference type="PROSITE" id="PS00039">
    <property type="entry name" value="DEAD_ATP_HELICASE"/>
    <property type="match status" value="1"/>
</dbReference>
<dbReference type="Pfam" id="PF00270">
    <property type="entry name" value="DEAD"/>
    <property type="match status" value="1"/>
</dbReference>
<keyword evidence="3 6" id="KW-0347">Helicase</keyword>
<dbReference type="GO" id="GO:0003724">
    <property type="term" value="F:RNA helicase activity"/>
    <property type="evidence" value="ECO:0007669"/>
    <property type="project" value="UniProtKB-EC"/>
</dbReference>
<keyword evidence="1 6" id="KW-0547">Nucleotide-binding</keyword>
<dbReference type="AlphaFoldDB" id="A0A182RPI5"/>
<sequence length="777" mass="88122">MDLMLSNFIFDDPPQVITRQVEGTRTGAEKGEISIKFNKTQPAKVVVARKRGNIIKKTKDATLTEDEEIPPRDIYQPKGHPSNNKKLNDLTIEKKKQRTTSNTSCNGPGEDRNIEIVKPIQSKIQLPQLRPVVEKLFSDQSFANLAIHPHSKKNIADMLHFTQLTMVQNKAIPLLLDGNDALIRAQTGSGKTLAYALPVVESLHEIRPQINRSDGIRAVIIVPTRELAVQTYELLHTLLKPFNWIVPGYLTGGEKRKTEKARLRAGLNILIATPGRFCDHIRNTESLKLAHIRWLVLDEADRLLELGYEKDVKEIIDAIHNGQKDNSENELNKIQTVLLSATLTASVKELAGLTLKDPVFIETSEVFQNETSSSTITNCAGQLLNVAECVSIPGTVKQQYLIVAPKLRLATLSALIVNEHRKKPSKLLIFMATQDLVDFHYDVMIVVLTLQKFANYIENDSSVNEQDLSINVDNRSHFDNNVLLPGLKFYKLHGRMTQIERSSVFQSFRKSTAAVLICTDVAARGIDIPLVDLVVQYHAPQILADYVHRVGRTARAGESGRALLFIEPSETDFIKYLANKHIRIQEQNANGIIRHFGQLLNRDNKCNSMVQEHWAIELQHRYEQLIQKENVLFDSAKKAFLSWVRYYSNFPKELRNIFYIKAVHMGHYAKSLGLRDAPKNLLQFDNETKNRPAVKSPLNRPIIGKEKFQRRNLLQTKKGLLKRQNDVSRSIRHGCRNLEQSNSYSSTNLITFLNRSQVLNISEFDSGIGPSRKKMKK</sequence>
<dbReference type="VEuPathDB" id="VectorBase:AFUN008168"/>
<reference evidence="11" key="1">
    <citation type="submission" date="2020-05" db="UniProtKB">
        <authorList>
            <consortium name="EnsemblMetazoa"/>
        </authorList>
    </citation>
    <scope>IDENTIFICATION</scope>
    <source>
        <strain evidence="11">FUMOZ</strain>
    </source>
</reference>
<comment type="catalytic activity">
    <reaction evidence="7">
        <text>ATP + H2O = ADP + phosphate + H(+)</text>
        <dbReference type="Rhea" id="RHEA:13065"/>
        <dbReference type="ChEBI" id="CHEBI:15377"/>
        <dbReference type="ChEBI" id="CHEBI:15378"/>
        <dbReference type="ChEBI" id="CHEBI:30616"/>
        <dbReference type="ChEBI" id="CHEBI:43474"/>
        <dbReference type="ChEBI" id="CHEBI:456216"/>
        <dbReference type="EC" id="3.6.4.13"/>
    </reaction>
</comment>
<keyword evidence="5 7" id="KW-0694">RNA-binding</keyword>
<accession>A0A182RPI5</accession>
<evidence type="ECO:0000259" key="9">
    <source>
        <dbReference type="PROSITE" id="PS51192"/>
    </source>
</evidence>
<organism evidence="11">
    <name type="scientific">Anopheles funestus</name>
    <name type="common">African malaria mosquito</name>
    <dbReference type="NCBI Taxonomy" id="62324"/>
    <lineage>
        <taxon>Eukaryota</taxon>
        <taxon>Metazoa</taxon>
        <taxon>Ecdysozoa</taxon>
        <taxon>Arthropoda</taxon>
        <taxon>Hexapoda</taxon>
        <taxon>Insecta</taxon>
        <taxon>Pterygota</taxon>
        <taxon>Neoptera</taxon>
        <taxon>Endopterygota</taxon>
        <taxon>Diptera</taxon>
        <taxon>Nematocera</taxon>
        <taxon>Culicoidea</taxon>
        <taxon>Culicidae</taxon>
        <taxon>Anophelinae</taxon>
        <taxon>Anopheles</taxon>
    </lineage>
</organism>
<dbReference type="Gene3D" id="3.40.50.300">
    <property type="entry name" value="P-loop containing nucleotide triphosphate hydrolases"/>
    <property type="match status" value="2"/>
</dbReference>
<dbReference type="Pfam" id="PF00271">
    <property type="entry name" value="Helicase_C"/>
    <property type="match status" value="1"/>
</dbReference>
<protein>
    <recommendedName>
        <fullName evidence="7">ATP-dependent RNA helicase</fullName>
        <ecNumber evidence="7">3.6.4.13</ecNumber>
    </recommendedName>
</protein>
<dbReference type="InterPro" id="IPR001650">
    <property type="entry name" value="Helicase_C-like"/>
</dbReference>
<dbReference type="PROSITE" id="PS51194">
    <property type="entry name" value="HELICASE_CTER"/>
    <property type="match status" value="1"/>
</dbReference>
<dbReference type="STRING" id="62324.A0A182RPI5"/>
<dbReference type="SMART" id="SM00490">
    <property type="entry name" value="HELICc"/>
    <property type="match status" value="1"/>
</dbReference>
<dbReference type="PROSITE" id="PS51192">
    <property type="entry name" value="HELICASE_ATP_BIND_1"/>
    <property type="match status" value="1"/>
</dbReference>
<dbReference type="SMART" id="SM01178">
    <property type="entry name" value="DUF4217"/>
    <property type="match status" value="1"/>
</dbReference>
<dbReference type="GO" id="GO:0003723">
    <property type="term" value="F:RNA binding"/>
    <property type="evidence" value="ECO:0007669"/>
    <property type="project" value="UniProtKB-UniRule"/>
</dbReference>
<dbReference type="CDD" id="cd18787">
    <property type="entry name" value="SF2_C_DEAD"/>
    <property type="match status" value="1"/>
</dbReference>
<dbReference type="PANTHER" id="PTHR24031">
    <property type="entry name" value="RNA HELICASE"/>
    <property type="match status" value="1"/>
</dbReference>
<evidence type="ECO:0000256" key="6">
    <source>
        <dbReference type="RuleBase" id="RU000492"/>
    </source>
</evidence>
<dbReference type="InterPro" id="IPR014001">
    <property type="entry name" value="Helicase_ATP-bd"/>
</dbReference>
<evidence type="ECO:0000259" key="10">
    <source>
        <dbReference type="PROSITE" id="PS51194"/>
    </source>
</evidence>
<evidence type="ECO:0000256" key="1">
    <source>
        <dbReference type="ARBA" id="ARBA00022741"/>
    </source>
</evidence>
<evidence type="ECO:0000313" key="11">
    <source>
        <dbReference type="EnsemblMetazoa" id="AFUN008168-PA"/>
    </source>
</evidence>
<comment type="similarity">
    <text evidence="6">Belongs to the DEAD box helicase family.</text>
</comment>
<dbReference type="InterPro" id="IPR000629">
    <property type="entry name" value="RNA-helicase_DEAD-box_CS"/>
</dbReference>
<dbReference type="InterPro" id="IPR027417">
    <property type="entry name" value="P-loop_NTPase"/>
</dbReference>
<evidence type="ECO:0000256" key="8">
    <source>
        <dbReference type="SAM" id="MobiDB-lite"/>
    </source>
</evidence>
<keyword evidence="2 6" id="KW-0378">Hydrolase</keyword>
<dbReference type="Pfam" id="PF13959">
    <property type="entry name" value="CTE_SPB4"/>
    <property type="match status" value="1"/>
</dbReference>
<keyword evidence="4 6" id="KW-0067">ATP-binding</keyword>
<dbReference type="GO" id="GO:0005524">
    <property type="term" value="F:ATP binding"/>
    <property type="evidence" value="ECO:0007669"/>
    <property type="project" value="UniProtKB-UniRule"/>
</dbReference>
<dbReference type="InterPro" id="IPR011545">
    <property type="entry name" value="DEAD/DEAH_box_helicase_dom"/>
</dbReference>
<dbReference type="SUPFAM" id="SSF52540">
    <property type="entry name" value="P-loop containing nucleoside triphosphate hydrolases"/>
    <property type="match status" value="1"/>
</dbReference>
<dbReference type="InterPro" id="IPR025313">
    <property type="entry name" value="SPB4-like_CTE"/>
</dbReference>
<evidence type="ECO:0000256" key="4">
    <source>
        <dbReference type="ARBA" id="ARBA00022840"/>
    </source>
</evidence>
<dbReference type="EnsemblMetazoa" id="AFUN008168-RA">
    <property type="protein sequence ID" value="AFUN008168-PA"/>
    <property type="gene ID" value="AFUN008168"/>
</dbReference>
<dbReference type="CDD" id="cd17949">
    <property type="entry name" value="DEADc_DDX31"/>
    <property type="match status" value="1"/>
</dbReference>
<comment type="domain">
    <text evidence="7">The Q motif is unique to and characteristic of the DEAD box family of RNA helicases and controls ATP binding and hydrolysis.</text>
</comment>
<comment type="function">
    <text evidence="7">RNA helicase.</text>
</comment>
<proteinExistence type="inferred from homology"/>
<dbReference type="EC" id="3.6.4.13" evidence="7"/>
<feature type="domain" description="Helicase ATP-binding" evidence="9">
    <location>
        <begin position="172"/>
        <end position="361"/>
    </location>
</feature>
<name>A0A182RPI5_ANOFN</name>
<evidence type="ECO:0000256" key="2">
    <source>
        <dbReference type="ARBA" id="ARBA00022801"/>
    </source>
</evidence>
<evidence type="ECO:0000256" key="3">
    <source>
        <dbReference type="ARBA" id="ARBA00022806"/>
    </source>
</evidence>
<evidence type="ECO:0000256" key="5">
    <source>
        <dbReference type="ARBA" id="ARBA00022884"/>
    </source>
</evidence>